<reference evidence="1 2" key="1">
    <citation type="submission" date="2017-06" db="EMBL/GenBank/DDBJ databases">
        <title>Genome Sequencing of the methanotroph Methylovulum psychrotolerants str. HV10-M2 isolated from a high-altitude environment.</title>
        <authorList>
            <person name="Mateos-Rivera A."/>
        </authorList>
    </citation>
    <scope>NUCLEOTIDE SEQUENCE [LARGE SCALE GENOMIC DNA]</scope>
    <source>
        <strain evidence="1 2">HV10_M2</strain>
    </source>
</reference>
<dbReference type="Proteomes" id="UP000197019">
    <property type="component" value="Chromosome"/>
</dbReference>
<protein>
    <submittedName>
        <fullName evidence="1">Uncharacterized protein</fullName>
    </submittedName>
</protein>
<dbReference type="EMBL" id="CP022129">
    <property type="protein sequence ID" value="ASF44599.1"/>
    <property type="molecule type" value="Genomic_DNA"/>
</dbReference>
<sequence length="74" mass="8711">MQAIKQYTEVINGSIHVNLPKDFTAKRVELIILAVDDNNPDTNNFQKLLLDSPEMTDEEYQAIQEKRRHLKQWN</sequence>
<proteinExistence type="predicted"/>
<dbReference type="KEGG" id="mpsy:CEK71_00130"/>
<name>A0A1Z4BTQ8_9GAMM</name>
<evidence type="ECO:0000313" key="1">
    <source>
        <dbReference type="EMBL" id="ASF44599.1"/>
    </source>
</evidence>
<dbReference type="OrthoDB" id="7066137at2"/>
<evidence type="ECO:0000313" key="2">
    <source>
        <dbReference type="Proteomes" id="UP000197019"/>
    </source>
</evidence>
<organism evidence="1 2">
    <name type="scientific">Methylovulum psychrotolerans</name>
    <dbReference type="NCBI Taxonomy" id="1704499"/>
    <lineage>
        <taxon>Bacteria</taxon>
        <taxon>Pseudomonadati</taxon>
        <taxon>Pseudomonadota</taxon>
        <taxon>Gammaproteobacteria</taxon>
        <taxon>Methylococcales</taxon>
        <taxon>Methylococcaceae</taxon>
        <taxon>Methylovulum</taxon>
    </lineage>
</organism>
<keyword evidence="2" id="KW-1185">Reference proteome</keyword>
<dbReference type="RefSeq" id="WP_088617482.1">
    <property type="nucleotide sequence ID" value="NZ_CP022129.1"/>
</dbReference>
<accession>A0A1Z4BTQ8</accession>
<gene>
    <name evidence="1" type="ORF">CEK71_00130</name>
</gene>
<dbReference type="AlphaFoldDB" id="A0A1Z4BTQ8"/>